<sequence length="136" mass="14234">MAQHQPAPPYLWGLRITALVQAALIAVEFLTAGQLLMQELLGEELSALPLHSGAAVAVHVAGGAQVLAAVLLVRPGNGPVWPAVLSAAAFGTGFAQAYFGSHLMLALHVPAALLLVVLVLIVLVGSWLRPVRRIRD</sequence>
<dbReference type="AlphaFoldDB" id="A0A841ECB0"/>
<comment type="caution">
    <text evidence="2">The sequence shown here is derived from an EMBL/GenBank/DDBJ whole genome shotgun (WGS) entry which is preliminary data.</text>
</comment>
<dbReference type="RefSeq" id="WP_184635024.1">
    <property type="nucleotide sequence ID" value="NZ_BAABKT010000041.1"/>
</dbReference>
<evidence type="ECO:0000313" key="2">
    <source>
        <dbReference type="EMBL" id="MBB5998638.1"/>
    </source>
</evidence>
<feature type="transmembrane region" description="Helical" evidence="1">
    <location>
        <begin position="52"/>
        <end position="73"/>
    </location>
</feature>
<name>A0A841ECB0_9ACTN</name>
<keyword evidence="3" id="KW-1185">Reference proteome</keyword>
<dbReference type="Proteomes" id="UP000578077">
    <property type="component" value="Unassembled WGS sequence"/>
</dbReference>
<accession>A0A841ECB0</accession>
<evidence type="ECO:0000313" key="3">
    <source>
        <dbReference type="Proteomes" id="UP000578077"/>
    </source>
</evidence>
<keyword evidence="1" id="KW-1133">Transmembrane helix</keyword>
<keyword evidence="1" id="KW-0812">Transmembrane</keyword>
<evidence type="ECO:0000256" key="1">
    <source>
        <dbReference type="SAM" id="Phobius"/>
    </source>
</evidence>
<feature type="transmembrane region" description="Helical" evidence="1">
    <location>
        <begin position="80"/>
        <end position="99"/>
    </location>
</feature>
<dbReference type="EMBL" id="JACHLY010000001">
    <property type="protein sequence ID" value="MBB5998638.1"/>
    <property type="molecule type" value="Genomic_DNA"/>
</dbReference>
<keyword evidence="1" id="KW-0472">Membrane</keyword>
<proteinExistence type="predicted"/>
<feature type="transmembrane region" description="Helical" evidence="1">
    <location>
        <begin position="105"/>
        <end position="128"/>
    </location>
</feature>
<feature type="transmembrane region" description="Helical" evidence="1">
    <location>
        <begin position="12"/>
        <end position="32"/>
    </location>
</feature>
<protein>
    <recommendedName>
        <fullName evidence="4">Integral membrane protein</fullName>
    </recommendedName>
</protein>
<evidence type="ECO:0008006" key="4">
    <source>
        <dbReference type="Google" id="ProtNLM"/>
    </source>
</evidence>
<reference evidence="2 3" key="1">
    <citation type="submission" date="2020-08" db="EMBL/GenBank/DDBJ databases">
        <title>Sequencing the genomes of 1000 actinobacteria strains.</title>
        <authorList>
            <person name="Klenk H.-P."/>
        </authorList>
    </citation>
    <scope>NUCLEOTIDE SEQUENCE [LARGE SCALE GENOMIC DNA]</scope>
    <source>
        <strain evidence="2 3">DSM 44593</strain>
    </source>
</reference>
<gene>
    <name evidence="2" type="ORF">HNR25_002389</name>
</gene>
<organism evidence="2 3">
    <name type="scientific">Streptomonospora salina</name>
    <dbReference type="NCBI Taxonomy" id="104205"/>
    <lineage>
        <taxon>Bacteria</taxon>
        <taxon>Bacillati</taxon>
        <taxon>Actinomycetota</taxon>
        <taxon>Actinomycetes</taxon>
        <taxon>Streptosporangiales</taxon>
        <taxon>Nocardiopsidaceae</taxon>
        <taxon>Streptomonospora</taxon>
    </lineage>
</organism>